<feature type="compositionally biased region" description="Basic and acidic residues" evidence="1">
    <location>
        <begin position="452"/>
        <end position="462"/>
    </location>
</feature>
<gene>
    <name evidence="2" type="ORF">jhhlp_002776</name>
</gene>
<protein>
    <submittedName>
        <fullName evidence="2">Uncharacterized protein</fullName>
    </submittedName>
</protein>
<feature type="region of interest" description="Disordered" evidence="1">
    <location>
        <begin position="99"/>
        <end position="128"/>
    </location>
</feature>
<keyword evidence="3" id="KW-1185">Reference proteome</keyword>
<dbReference type="AlphaFoldDB" id="A0A2N3NF46"/>
<reference evidence="2 3" key="1">
    <citation type="journal article" date="2017" name="G3 (Bethesda)">
        <title>First Draft Genome Sequence of the Pathogenic Fungus Lomentospora prolificans (Formerly Scedosporium prolificans).</title>
        <authorList>
            <person name="Luo R."/>
            <person name="Zimin A."/>
            <person name="Workman R."/>
            <person name="Fan Y."/>
            <person name="Pertea G."/>
            <person name="Grossman N."/>
            <person name="Wear M.P."/>
            <person name="Jia B."/>
            <person name="Miller H."/>
            <person name="Casadevall A."/>
            <person name="Timp W."/>
            <person name="Zhang S.X."/>
            <person name="Salzberg S.L."/>
        </authorList>
    </citation>
    <scope>NUCLEOTIDE SEQUENCE [LARGE SCALE GENOMIC DNA]</scope>
    <source>
        <strain evidence="2 3">JHH-5317</strain>
    </source>
</reference>
<proteinExistence type="predicted"/>
<organism evidence="2 3">
    <name type="scientific">Lomentospora prolificans</name>
    <dbReference type="NCBI Taxonomy" id="41688"/>
    <lineage>
        <taxon>Eukaryota</taxon>
        <taxon>Fungi</taxon>
        <taxon>Dikarya</taxon>
        <taxon>Ascomycota</taxon>
        <taxon>Pezizomycotina</taxon>
        <taxon>Sordariomycetes</taxon>
        <taxon>Hypocreomycetidae</taxon>
        <taxon>Microascales</taxon>
        <taxon>Microascaceae</taxon>
        <taxon>Lomentospora</taxon>
    </lineage>
</organism>
<accession>A0A2N3NF46</accession>
<feature type="region of interest" description="Disordered" evidence="1">
    <location>
        <begin position="417"/>
        <end position="481"/>
    </location>
</feature>
<dbReference type="InParanoid" id="A0A2N3NF46"/>
<dbReference type="Proteomes" id="UP000233524">
    <property type="component" value="Unassembled WGS sequence"/>
</dbReference>
<dbReference type="OrthoDB" id="3886018at2759"/>
<sequence length="523" mass="57006">MTMTTKRIVNKRIFPHPASKVTTSCDEEETKIECTTEPVEQCTVTSTVTETSTTSTTLTGDFCGPTSCGAACPVQVRAAVQPRVTPVLGRNSPEIVKFNEKRSLQKRAPPRPPLRQTNPSLTNDFSNPDAFPGGRQEWYRAAKSYVLENGAGNVESIQHGFPPSSRMLDFKNLDYPFKSGGGPSWGCTTLLVFSDRGMWQGHIWEVPTMYEDDTFNQVTLPFIKDGTPEFDYPGLRAAVPRYFGRDPVTQAPPLFIHVWAFTPQHVSRAFEDGTPMITPPRDGRPAIDAFYWHRMDPIADAIREVIPEEFQGLLKFQASLYPMINDMQAIVNSVPGAERGLAVFEYVPQHLRILDNGVCDTFRAARLIVPPNLRTHSVVIWKDASPGTPGPQKRDNGPCPRDIDAIIKGQGFTEGTEVIDPGNLLKAPAGGNSEGGGSQGGGSGSGESTEPEEPKDPTKDPDQPLPPGPTPTNALPLCSDLQLPARGSNIYVGSRCSGEGIDPSQTYTWALEQKRALETAVAA</sequence>
<evidence type="ECO:0000256" key="1">
    <source>
        <dbReference type="SAM" id="MobiDB-lite"/>
    </source>
</evidence>
<comment type="caution">
    <text evidence="2">The sequence shown here is derived from an EMBL/GenBank/DDBJ whole genome shotgun (WGS) entry which is preliminary data.</text>
</comment>
<evidence type="ECO:0000313" key="2">
    <source>
        <dbReference type="EMBL" id="PKS11017.1"/>
    </source>
</evidence>
<evidence type="ECO:0000313" key="3">
    <source>
        <dbReference type="Proteomes" id="UP000233524"/>
    </source>
</evidence>
<feature type="compositionally biased region" description="Gly residues" evidence="1">
    <location>
        <begin position="432"/>
        <end position="445"/>
    </location>
</feature>
<dbReference type="EMBL" id="NLAX01000008">
    <property type="protein sequence ID" value="PKS11017.1"/>
    <property type="molecule type" value="Genomic_DNA"/>
</dbReference>
<feature type="compositionally biased region" description="Polar residues" evidence="1">
    <location>
        <begin position="115"/>
        <end position="126"/>
    </location>
</feature>
<feature type="compositionally biased region" description="Basic and acidic residues" evidence="1">
    <location>
        <begin position="392"/>
        <end position="404"/>
    </location>
</feature>
<feature type="region of interest" description="Disordered" evidence="1">
    <location>
        <begin position="382"/>
        <end position="404"/>
    </location>
</feature>
<name>A0A2N3NF46_9PEZI</name>
<dbReference type="VEuPathDB" id="FungiDB:jhhlp_002776"/>
<dbReference type="STRING" id="41688.A0A2N3NF46"/>